<dbReference type="Pfam" id="PF04127">
    <property type="entry name" value="DFP"/>
    <property type="match status" value="1"/>
</dbReference>
<evidence type="ECO:0000313" key="7">
    <source>
        <dbReference type="Proteomes" id="UP001408789"/>
    </source>
</evidence>
<name>A0AAP0H611_9ASTR</name>
<protein>
    <recommendedName>
        <fullName evidence="5">DNA/pantothenate metabolism flavoprotein C-terminal domain-containing protein</fullName>
    </recommendedName>
</protein>
<dbReference type="GO" id="GO:0015937">
    <property type="term" value="P:coenzyme A biosynthetic process"/>
    <property type="evidence" value="ECO:0007669"/>
    <property type="project" value="UniProtKB-KW"/>
</dbReference>
<evidence type="ECO:0000256" key="3">
    <source>
        <dbReference type="ARBA" id="ARBA00060603"/>
    </source>
</evidence>
<dbReference type="PANTHER" id="PTHR12290">
    <property type="entry name" value="CORNICHON-RELATED"/>
    <property type="match status" value="1"/>
</dbReference>
<comment type="similarity">
    <text evidence="1">Belongs to the PPC synthetase family.</text>
</comment>
<comment type="pathway">
    <text evidence="3">Cofactor biosynthesis; coenzyme A biosynthesis; CoA from (R)-pantothenate: step 2/5.</text>
</comment>
<dbReference type="EMBL" id="JBCNJP010000008">
    <property type="protein sequence ID" value="KAK9074219.1"/>
    <property type="molecule type" value="Genomic_DNA"/>
</dbReference>
<dbReference type="Proteomes" id="UP001408789">
    <property type="component" value="Unassembled WGS sequence"/>
</dbReference>
<dbReference type="FunFam" id="3.40.50.10300:FF:000002">
    <property type="entry name" value="Phosphopantothenate--cysteine ligase 2"/>
    <property type="match status" value="1"/>
</dbReference>
<feature type="compositionally biased region" description="Basic and acidic residues" evidence="4">
    <location>
        <begin position="9"/>
        <end position="22"/>
    </location>
</feature>
<dbReference type="SUPFAM" id="SSF102645">
    <property type="entry name" value="CoaB-like"/>
    <property type="match status" value="1"/>
</dbReference>
<sequence length="370" mass="41506">MQRMRGRGSKSERESPWSWGRNKESNRGPCFTQLLIEILIKKPQVYYSMDVVNNLDAVDETSFQAKSFFESAPLLKDADSISGKLTKFILQNSSLSGSEGPRRVVCVTSGGTTVPLEQRCVRYIDNFSSGHRGATSTEYFLKSGYSVIFLYRRGTCQPYCRSLPDDPLLECFKLASDSSIQVQESHAEAVKSAISGHHDAVSRGYLLKLPFTTIFEYLQILRLIATSMKILGPSALFYLAAAVSDFYVPWESMAVHKIQSASGPLDMRLAQVPKMLSVLRKEWAPTAFCVSFKLETDTEILLEKAGAALKKYKMHAVVANELSTRKEVVILVTESEKKLVYRENNQSDVESPLIKLLVEKHSTYIRDLNA</sequence>
<dbReference type="GO" id="GO:0004632">
    <property type="term" value="F:phosphopantothenate--cysteine ligase activity"/>
    <property type="evidence" value="ECO:0007669"/>
    <property type="project" value="UniProtKB-ARBA"/>
</dbReference>
<organism evidence="6 7">
    <name type="scientific">Deinandra increscens subsp. villosa</name>
    <dbReference type="NCBI Taxonomy" id="3103831"/>
    <lineage>
        <taxon>Eukaryota</taxon>
        <taxon>Viridiplantae</taxon>
        <taxon>Streptophyta</taxon>
        <taxon>Embryophyta</taxon>
        <taxon>Tracheophyta</taxon>
        <taxon>Spermatophyta</taxon>
        <taxon>Magnoliopsida</taxon>
        <taxon>eudicotyledons</taxon>
        <taxon>Gunneridae</taxon>
        <taxon>Pentapetalae</taxon>
        <taxon>asterids</taxon>
        <taxon>campanulids</taxon>
        <taxon>Asterales</taxon>
        <taxon>Asteraceae</taxon>
        <taxon>Asteroideae</taxon>
        <taxon>Heliantheae alliance</taxon>
        <taxon>Madieae</taxon>
        <taxon>Madiinae</taxon>
        <taxon>Deinandra</taxon>
    </lineage>
</organism>
<dbReference type="Gene3D" id="3.40.50.10300">
    <property type="entry name" value="CoaB-like"/>
    <property type="match status" value="1"/>
</dbReference>
<feature type="region of interest" description="Disordered" evidence="4">
    <location>
        <begin position="1"/>
        <end position="22"/>
    </location>
</feature>
<keyword evidence="7" id="KW-1185">Reference proteome</keyword>
<reference evidence="6 7" key="1">
    <citation type="submission" date="2024-04" db="EMBL/GenBank/DDBJ databases">
        <title>The reference genome of an endangered Asteraceae, Deinandra increscens subsp. villosa, native to the Central Coast of California.</title>
        <authorList>
            <person name="Guilliams M."/>
            <person name="Hasenstab-Lehman K."/>
            <person name="Meyer R."/>
            <person name="Mcevoy S."/>
        </authorList>
    </citation>
    <scope>NUCLEOTIDE SEQUENCE [LARGE SCALE GENOMIC DNA]</scope>
    <source>
        <tissue evidence="6">Leaf</tissue>
    </source>
</reference>
<evidence type="ECO:0000256" key="2">
    <source>
        <dbReference type="ARBA" id="ARBA00022993"/>
    </source>
</evidence>
<dbReference type="InterPro" id="IPR035929">
    <property type="entry name" value="CoaB-like_sf"/>
</dbReference>
<dbReference type="AlphaFoldDB" id="A0AAP0H611"/>
<evidence type="ECO:0000256" key="1">
    <source>
        <dbReference type="ARBA" id="ARBA00005703"/>
    </source>
</evidence>
<feature type="domain" description="DNA/pantothenate metabolism flavoprotein C-terminal" evidence="5">
    <location>
        <begin position="232"/>
        <end position="349"/>
    </location>
</feature>
<comment type="caution">
    <text evidence="6">The sequence shown here is derived from an EMBL/GenBank/DDBJ whole genome shotgun (WGS) entry which is preliminary data.</text>
</comment>
<evidence type="ECO:0000313" key="6">
    <source>
        <dbReference type="EMBL" id="KAK9074219.1"/>
    </source>
</evidence>
<dbReference type="InterPro" id="IPR007085">
    <property type="entry name" value="DNA/pantothenate-metab_flavo_C"/>
</dbReference>
<keyword evidence="2" id="KW-0173">Coenzyme A biosynthesis</keyword>
<proteinExistence type="inferred from homology"/>
<accession>A0AAP0H611</accession>
<gene>
    <name evidence="6" type="ORF">SSX86_006816</name>
</gene>
<evidence type="ECO:0000259" key="5">
    <source>
        <dbReference type="Pfam" id="PF04127"/>
    </source>
</evidence>
<evidence type="ECO:0000256" key="4">
    <source>
        <dbReference type="SAM" id="MobiDB-lite"/>
    </source>
</evidence>